<feature type="signal peptide" evidence="1">
    <location>
        <begin position="1"/>
        <end position="28"/>
    </location>
</feature>
<name>A0ABW6SHK9_9ACTN</name>
<protein>
    <submittedName>
        <fullName evidence="3">LpqB family beta-propeller domain-containing protein</fullName>
    </submittedName>
</protein>
<feature type="domain" description="GerMN" evidence="2">
    <location>
        <begin position="215"/>
        <end position="305"/>
    </location>
</feature>
<dbReference type="SUPFAM" id="SSF82171">
    <property type="entry name" value="DPP6 N-terminal domain-like"/>
    <property type="match status" value="1"/>
</dbReference>
<evidence type="ECO:0000259" key="2">
    <source>
        <dbReference type="SMART" id="SM00909"/>
    </source>
</evidence>
<accession>A0ABW6SHK9</accession>
<sequence length="597" mass="63224">MWIRSGPLRYAAAAVTALALAGGGTACAIIPTSGSPIPAKEESNSDPLNAPYVRMIASPPKAGAQPLDIVAGFRAAMASVEDPDWKIAKQYLTGDALAEWNPESGVTVFDATRPKEESDGSGVTMTFRGTVAATIDGEGRYQDLTLTGADRDVTFALKKVGEEWRISAAPPGLLLSSSDIKRAYEAFDLYYPDVSGRWLVADHVAIPIDPSESQVETLVRWLLRGPGQSLRGAVGNVLPEGARLIRVAADGDSVILDFTSAMAVIGDRSDQLRAVCAQLAWTLGQVVPGQSIQIQVNGEPLPGDGRSIKSQNYPEFNPAVLTGEQPAYFMRGGVLHRIDHDADDPVVEGVAGQKTMGFSSPAISGTDRMAKVAALGDDGAVYVSSMTEDSRWDKWMGGTKGSTLTPPSWDRYGAVWAAENIAGELRVWTAYGAAPQRVLIPADIAEANVEALRVARDGARVAMIVDNGHGPEVRTGPIIRDEGNPRIGELRTLVEAKEKQRILDVAWKDGQHVVVLSDSPKGGRVYTVYSVTDGRSEEPKSAAQVSTISAAGDSLLAGSDDSGDSGDGGEVLSWDAKKSQWVTEAKDGASTPVYPLG</sequence>
<evidence type="ECO:0000256" key="1">
    <source>
        <dbReference type="SAM" id="SignalP"/>
    </source>
</evidence>
<dbReference type="SMART" id="SM00909">
    <property type="entry name" value="Germane"/>
    <property type="match status" value="1"/>
</dbReference>
<dbReference type="Pfam" id="PF10646">
    <property type="entry name" value="Germane"/>
    <property type="match status" value="1"/>
</dbReference>
<evidence type="ECO:0000313" key="3">
    <source>
        <dbReference type="EMBL" id="MFF3664383.1"/>
    </source>
</evidence>
<evidence type="ECO:0000313" key="4">
    <source>
        <dbReference type="Proteomes" id="UP001602013"/>
    </source>
</evidence>
<organism evidence="3 4">
    <name type="scientific">Microtetraspora malaysiensis</name>
    <dbReference type="NCBI Taxonomy" id="161358"/>
    <lineage>
        <taxon>Bacteria</taxon>
        <taxon>Bacillati</taxon>
        <taxon>Actinomycetota</taxon>
        <taxon>Actinomycetes</taxon>
        <taxon>Streptosporangiales</taxon>
        <taxon>Streptosporangiaceae</taxon>
        <taxon>Microtetraspora</taxon>
    </lineage>
</organism>
<keyword evidence="4" id="KW-1185">Reference proteome</keyword>
<dbReference type="Proteomes" id="UP001602013">
    <property type="component" value="Unassembled WGS sequence"/>
</dbReference>
<dbReference type="InterPro" id="IPR059026">
    <property type="entry name" value="LpqB_N"/>
</dbReference>
<comment type="caution">
    <text evidence="3">The sequence shown here is derived from an EMBL/GenBank/DDBJ whole genome shotgun (WGS) entry which is preliminary data.</text>
</comment>
<dbReference type="EMBL" id="JBIASD010000001">
    <property type="protein sequence ID" value="MFF3664383.1"/>
    <property type="molecule type" value="Genomic_DNA"/>
</dbReference>
<gene>
    <name evidence="3" type="ORF">ACFYXI_02225</name>
</gene>
<dbReference type="RefSeq" id="WP_387408491.1">
    <property type="nucleotide sequence ID" value="NZ_JBIASD010000001.1"/>
</dbReference>
<proteinExistence type="predicted"/>
<dbReference type="Pfam" id="PF25976">
    <property type="entry name" value="LpqB_N"/>
    <property type="match status" value="1"/>
</dbReference>
<dbReference type="InterPro" id="IPR018910">
    <property type="entry name" value="LpqB_C"/>
</dbReference>
<keyword evidence="1" id="KW-0732">Signal</keyword>
<dbReference type="InterPro" id="IPR019606">
    <property type="entry name" value="GerMN"/>
</dbReference>
<dbReference type="PROSITE" id="PS51257">
    <property type="entry name" value="PROKAR_LIPOPROTEIN"/>
    <property type="match status" value="1"/>
</dbReference>
<feature type="chain" id="PRO_5046401886" evidence="1">
    <location>
        <begin position="29"/>
        <end position="597"/>
    </location>
</feature>
<dbReference type="Pfam" id="PF10647">
    <property type="entry name" value="Gmad1"/>
    <property type="match status" value="1"/>
</dbReference>
<reference evidence="3 4" key="1">
    <citation type="submission" date="2024-10" db="EMBL/GenBank/DDBJ databases">
        <title>The Natural Products Discovery Center: Release of the First 8490 Sequenced Strains for Exploring Actinobacteria Biosynthetic Diversity.</title>
        <authorList>
            <person name="Kalkreuter E."/>
            <person name="Kautsar S.A."/>
            <person name="Yang D."/>
            <person name="Bader C.D."/>
            <person name="Teijaro C.N."/>
            <person name="Fluegel L."/>
            <person name="Davis C.M."/>
            <person name="Simpson J.R."/>
            <person name="Lauterbach L."/>
            <person name="Steele A.D."/>
            <person name="Gui C."/>
            <person name="Meng S."/>
            <person name="Li G."/>
            <person name="Viehrig K."/>
            <person name="Ye F."/>
            <person name="Su P."/>
            <person name="Kiefer A.F."/>
            <person name="Nichols A."/>
            <person name="Cepeda A.J."/>
            <person name="Yan W."/>
            <person name="Fan B."/>
            <person name="Jiang Y."/>
            <person name="Adhikari A."/>
            <person name="Zheng C.-J."/>
            <person name="Schuster L."/>
            <person name="Cowan T.M."/>
            <person name="Smanski M.J."/>
            <person name="Chevrette M.G."/>
            <person name="De Carvalho L.P.S."/>
            <person name="Shen B."/>
        </authorList>
    </citation>
    <scope>NUCLEOTIDE SEQUENCE [LARGE SCALE GENOMIC DNA]</scope>
    <source>
        <strain evidence="3 4">NPDC002173</strain>
    </source>
</reference>